<organism evidence="1 2">
    <name type="scientific">Tianweitania populi</name>
    <dbReference type="NCBI Taxonomy" id="1607949"/>
    <lineage>
        <taxon>Bacteria</taxon>
        <taxon>Pseudomonadati</taxon>
        <taxon>Pseudomonadota</taxon>
        <taxon>Alphaproteobacteria</taxon>
        <taxon>Hyphomicrobiales</taxon>
        <taxon>Phyllobacteriaceae</taxon>
        <taxon>Tianweitania</taxon>
    </lineage>
</organism>
<accession>A0A8J3DRJ6</accession>
<gene>
    <name evidence="1" type="ORF">GCM10016234_31390</name>
</gene>
<evidence type="ECO:0000313" key="1">
    <source>
        <dbReference type="EMBL" id="GHD19556.1"/>
    </source>
</evidence>
<dbReference type="Pfam" id="PF05762">
    <property type="entry name" value="VWA_CoxE"/>
    <property type="match status" value="1"/>
</dbReference>
<dbReference type="EMBL" id="BMZQ01000002">
    <property type="protein sequence ID" value="GHD19556.1"/>
    <property type="molecule type" value="Genomic_DNA"/>
</dbReference>
<name>A0A8J3DRJ6_9HYPH</name>
<protein>
    <submittedName>
        <fullName evidence="1">VWA domain-containing protein</fullName>
    </submittedName>
</protein>
<reference evidence="1" key="2">
    <citation type="submission" date="2020-09" db="EMBL/GenBank/DDBJ databases">
        <authorList>
            <person name="Sun Q."/>
            <person name="Kim S."/>
        </authorList>
    </citation>
    <scope>NUCLEOTIDE SEQUENCE</scope>
    <source>
        <strain evidence="1">KCTC 42249</strain>
    </source>
</reference>
<evidence type="ECO:0000313" key="2">
    <source>
        <dbReference type="Proteomes" id="UP000630142"/>
    </source>
</evidence>
<reference evidence="1" key="1">
    <citation type="journal article" date="2014" name="Int. J. Syst. Evol. Microbiol.">
        <title>Complete genome sequence of Corynebacterium casei LMG S-19264T (=DSM 44701T), isolated from a smear-ripened cheese.</title>
        <authorList>
            <consortium name="US DOE Joint Genome Institute (JGI-PGF)"/>
            <person name="Walter F."/>
            <person name="Albersmeier A."/>
            <person name="Kalinowski J."/>
            <person name="Ruckert C."/>
        </authorList>
    </citation>
    <scope>NUCLEOTIDE SEQUENCE</scope>
    <source>
        <strain evidence="1">KCTC 42249</strain>
    </source>
</reference>
<keyword evidence="2" id="KW-1185">Reference proteome</keyword>
<dbReference type="Proteomes" id="UP000630142">
    <property type="component" value="Unassembled WGS sequence"/>
</dbReference>
<dbReference type="AlphaFoldDB" id="A0A8J3DRJ6"/>
<dbReference type="RefSeq" id="WP_189505496.1">
    <property type="nucleotide sequence ID" value="NZ_BMZQ01000002.1"/>
</dbReference>
<dbReference type="InterPro" id="IPR008912">
    <property type="entry name" value="Uncharacterised_CoxE"/>
</dbReference>
<dbReference type="PANTHER" id="PTHR39338:SF7">
    <property type="entry name" value="BLL6692 PROTEIN"/>
    <property type="match status" value="1"/>
</dbReference>
<comment type="caution">
    <text evidence="1">The sequence shown here is derived from an EMBL/GenBank/DDBJ whole genome shotgun (WGS) entry which is preliminary data.</text>
</comment>
<sequence length="396" mass="45464">MFIPFFLELKAARVPVSLREYLSLLEGLEAGLVEYDVEGFYYLARAALVKDERHIDRFDQVFAHVFKGLDAVTGEGGIDAASLPEEWLRRLAEKHLTDEEKKLVEALGGFDKLMETLKQRLEEQKGRHQGGSKWIGTAGTSPFGAYGYNPEGVRIGQDESRHRRAVKVWDKREFRNFDDSVELGTRNIKVALKRLRRWVREGAAEELDLPGTIHATAEHGYLDVQTRPERRNAVKLLMFFDVGGSMDGHIRIVEELFSAARAEFRQLEYFYFHNCLYEGVWKDNRRRHAEVIPTFDVLHRYGPDYKAIFVGDASMSPYEIAHPGGSVEHWNTEAGAVWLQRALQQWPSTIWLNPGAERLWPYTHSISMIREIFGDRMFPLTLTGLEAATKALSRKH</sequence>
<dbReference type="PANTHER" id="PTHR39338">
    <property type="entry name" value="BLL5662 PROTEIN-RELATED"/>
    <property type="match status" value="1"/>
</dbReference>
<proteinExistence type="predicted"/>